<organism evidence="1 2">
    <name type="scientific">Micromonospora tarensis</name>
    <dbReference type="NCBI Taxonomy" id="2806100"/>
    <lineage>
        <taxon>Bacteria</taxon>
        <taxon>Bacillati</taxon>
        <taxon>Actinomycetota</taxon>
        <taxon>Actinomycetes</taxon>
        <taxon>Micromonosporales</taxon>
        <taxon>Micromonosporaceae</taxon>
        <taxon>Micromonospora</taxon>
    </lineage>
</organism>
<protein>
    <submittedName>
        <fullName evidence="1">Abi family protein</fullName>
    </submittedName>
</protein>
<evidence type="ECO:0000313" key="2">
    <source>
        <dbReference type="Proteomes" id="UP000622245"/>
    </source>
</evidence>
<comment type="caution">
    <text evidence="1">The sequence shown here is derived from an EMBL/GenBank/DDBJ whole genome shotgun (WGS) entry which is preliminary data.</text>
</comment>
<keyword evidence="2" id="KW-1185">Reference proteome</keyword>
<reference evidence="1 2" key="1">
    <citation type="submission" date="2021-01" db="EMBL/GenBank/DDBJ databases">
        <title>Draft genome sequence of Micromonospora sp. strain STR1s_6.</title>
        <authorList>
            <person name="Karlyshev A."/>
            <person name="Jawad R."/>
        </authorList>
    </citation>
    <scope>NUCLEOTIDE SEQUENCE [LARGE SCALE GENOMIC DNA]</scope>
    <source>
        <strain evidence="1 2">STR1S-6</strain>
    </source>
</reference>
<dbReference type="EMBL" id="JAEVHL010000367">
    <property type="protein sequence ID" value="MBM0279829.1"/>
    <property type="molecule type" value="Genomic_DNA"/>
</dbReference>
<gene>
    <name evidence="1" type="ORF">JM949_33880</name>
</gene>
<accession>A0ABS1YQX5</accession>
<proteinExistence type="predicted"/>
<evidence type="ECO:0000313" key="1">
    <source>
        <dbReference type="EMBL" id="MBM0279829.1"/>
    </source>
</evidence>
<name>A0ABS1YQX5_9ACTN</name>
<dbReference type="RefSeq" id="WP_203152107.1">
    <property type="nucleotide sequence ID" value="NZ_JAEVHL010000367.1"/>
</dbReference>
<sequence>MVTFGAAELLTLERRWSPERLAPYRAACHGDLAAAVALYRWNAEISAALGTTIGHVEVLLRNALHEELTAWSLRRYGEPAWYLDPGGVLSDEGRRDVVKARSRATRDGRLETPGRVVAELNLGFWRFLLATRYDGSLWRGCLHRAVAGQRRRTVHAAVSRLHEARNRMAHHEPMFNRPVADLRQSAVEVAGWLCPVTRDWIDAGCRLLPLLADRPRAVLPQPRH</sequence>
<dbReference type="Proteomes" id="UP000622245">
    <property type="component" value="Unassembled WGS sequence"/>
</dbReference>